<dbReference type="AlphaFoldDB" id="A0ABD1DZ16"/>
<dbReference type="GO" id="GO:0005634">
    <property type="term" value="C:nucleus"/>
    <property type="evidence" value="ECO:0007669"/>
    <property type="project" value="UniProtKB-SubCell"/>
</dbReference>
<dbReference type="PANTHER" id="PTHR22930">
    <property type="match status" value="1"/>
</dbReference>
<evidence type="ECO:0000256" key="2">
    <source>
        <dbReference type="ARBA" id="ARBA00004123"/>
    </source>
</evidence>
<dbReference type="InterPro" id="IPR045249">
    <property type="entry name" value="HARBI1-like"/>
</dbReference>
<evidence type="ECO:0000313" key="15">
    <source>
        <dbReference type="EMBL" id="KAL1487627.1"/>
    </source>
</evidence>
<evidence type="ECO:0000256" key="7">
    <source>
        <dbReference type="ARBA" id="ARBA00022722"/>
    </source>
</evidence>
<accession>A0ABD1DZ16</accession>
<keyword evidence="7" id="KW-0540">Nuclease</keyword>
<feature type="compositionally biased region" description="Low complexity" evidence="13">
    <location>
        <begin position="9"/>
        <end position="19"/>
    </location>
</feature>
<dbReference type="PANTHER" id="PTHR22930:SF85">
    <property type="entry name" value="GH03217P-RELATED"/>
    <property type="match status" value="1"/>
</dbReference>
<comment type="subcellular location">
    <subcellularLocation>
        <location evidence="3">Cytoplasm</location>
    </subcellularLocation>
    <subcellularLocation>
        <location evidence="2">Nucleus</location>
    </subcellularLocation>
</comment>
<evidence type="ECO:0000256" key="8">
    <source>
        <dbReference type="ARBA" id="ARBA00022723"/>
    </source>
</evidence>
<comment type="similarity">
    <text evidence="4">Belongs to the HARBI1 family.</text>
</comment>
<organism evidence="15 16">
    <name type="scientific">Hypothenemus hampei</name>
    <name type="common">Coffee berry borer</name>
    <dbReference type="NCBI Taxonomy" id="57062"/>
    <lineage>
        <taxon>Eukaryota</taxon>
        <taxon>Metazoa</taxon>
        <taxon>Ecdysozoa</taxon>
        <taxon>Arthropoda</taxon>
        <taxon>Hexapoda</taxon>
        <taxon>Insecta</taxon>
        <taxon>Pterygota</taxon>
        <taxon>Neoptera</taxon>
        <taxon>Endopterygota</taxon>
        <taxon>Coleoptera</taxon>
        <taxon>Polyphaga</taxon>
        <taxon>Cucujiformia</taxon>
        <taxon>Curculionidae</taxon>
        <taxon>Scolytinae</taxon>
        <taxon>Hypothenemus</taxon>
    </lineage>
</organism>
<evidence type="ECO:0000256" key="9">
    <source>
        <dbReference type="ARBA" id="ARBA00022801"/>
    </source>
</evidence>
<dbReference type="Pfam" id="PF13359">
    <property type="entry name" value="DDE_Tnp_4"/>
    <property type="match status" value="1"/>
</dbReference>
<protein>
    <recommendedName>
        <fullName evidence="5">Putative nuclease HARBI1</fullName>
    </recommendedName>
    <alternativeName>
        <fullName evidence="11">Harbinger transposase-derived nuclease</fullName>
    </alternativeName>
</protein>
<comment type="caution">
    <text evidence="15">The sequence shown here is derived from an EMBL/GenBank/DDBJ whole genome shotgun (WGS) entry which is preliminary data.</text>
</comment>
<dbReference type="GO" id="GO:0016787">
    <property type="term" value="F:hydrolase activity"/>
    <property type="evidence" value="ECO:0007669"/>
    <property type="project" value="UniProtKB-KW"/>
</dbReference>
<keyword evidence="8" id="KW-0479">Metal-binding</keyword>
<evidence type="ECO:0000256" key="6">
    <source>
        <dbReference type="ARBA" id="ARBA00022490"/>
    </source>
</evidence>
<keyword evidence="6" id="KW-0963">Cytoplasm</keyword>
<sequence length="367" mass="43315">MSDLEDLSSSESEFSDCFLTSSNDEDDRRERKPKNEKYIEQTVASYGEEDFVEHFRVKREIAIYLSQQLQNSQYYFHQAGEHGKLTSYEYVLVFLWYAGHEAIGFRDVADRFDISLSTLHKIIYRMTYFISNMSYQIIKWPSEEEKPIIEENFRRKGFPGVLGIIDGTHIRIDKPSEDPDSYYNRKSFFSFQAQVVCDHRRFIRDVFVGFPGSVHDSRVLRASPLFETLEEKCQNNYILGDSGYPCLKNLLTPFRDRGDLTRRQQNFNRKLSGTRYVIEHCFGILKQKYRQLYHLKMRKIEDMVHFFRACCVLHNLNTDDLDDIVEINENEEENQQRNALAADADEGRDDGAGIRRRNEVMNILRMD</sequence>
<evidence type="ECO:0000259" key="14">
    <source>
        <dbReference type="Pfam" id="PF13359"/>
    </source>
</evidence>
<dbReference type="GO" id="GO:0005737">
    <property type="term" value="C:cytoplasm"/>
    <property type="evidence" value="ECO:0007669"/>
    <property type="project" value="UniProtKB-SubCell"/>
</dbReference>
<evidence type="ECO:0000256" key="13">
    <source>
        <dbReference type="SAM" id="MobiDB-lite"/>
    </source>
</evidence>
<gene>
    <name evidence="15" type="ORF">ABEB36_015716</name>
</gene>
<dbReference type="PRINTS" id="PR02086">
    <property type="entry name" value="PUTNUCHARBI1"/>
</dbReference>
<evidence type="ECO:0000256" key="3">
    <source>
        <dbReference type="ARBA" id="ARBA00004496"/>
    </source>
</evidence>
<evidence type="ECO:0000256" key="12">
    <source>
        <dbReference type="ARBA" id="ARBA00045850"/>
    </source>
</evidence>
<evidence type="ECO:0000256" key="10">
    <source>
        <dbReference type="ARBA" id="ARBA00023242"/>
    </source>
</evidence>
<evidence type="ECO:0000313" key="16">
    <source>
        <dbReference type="Proteomes" id="UP001566132"/>
    </source>
</evidence>
<dbReference type="InterPro" id="IPR027806">
    <property type="entry name" value="HARBI1_dom"/>
</dbReference>
<name>A0ABD1DZ16_HYPHA</name>
<proteinExistence type="inferred from homology"/>
<keyword evidence="9" id="KW-0378">Hydrolase</keyword>
<keyword evidence="16" id="KW-1185">Reference proteome</keyword>
<comment type="cofactor">
    <cofactor evidence="1">
        <name>a divalent metal cation</name>
        <dbReference type="ChEBI" id="CHEBI:60240"/>
    </cofactor>
</comment>
<feature type="domain" description="DDE Tnp4" evidence="14">
    <location>
        <begin position="165"/>
        <end position="315"/>
    </location>
</feature>
<reference evidence="15 16" key="1">
    <citation type="submission" date="2024-05" db="EMBL/GenBank/DDBJ databases">
        <title>Genetic variation in Jamaican populations of the coffee berry borer (Hypothenemus hampei).</title>
        <authorList>
            <person name="Errbii M."/>
            <person name="Myrie A."/>
        </authorList>
    </citation>
    <scope>NUCLEOTIDE SEQUENCE [LARGE SCALE GENOMIC DNA]</scope>
    <source>
        <strain evidence="15">JA-Hopewell-2020-01-JO</strain>
        <tissue evidence="15">Whole body</tissue>
    </source>
</reference>
<dbReference type="InterPro" id="IPR026103">
    <property type="entry name" value="HARBI1_animal"/>
</dbReference>
<comment type="function">
    <text evidence="12">Transposase-derived protein that may have nuclease activity. Does not have transposase activity.</text>
</comment>
<evidence type="ECO:0000256" key="11">
    <source>
        <dbReference type="ARBA" id="ARBA00030126"/>
    </source>
</evidence>
<dbReference type="EMBL" id="JBDJPC010000024">
    <property type="protein sequence ID" value="KAL1487627.1"/>
    <property type="molecule type" value="Genomic_DNA"/>
</dbReference>
<dbReference type="GO" id="GO:0004518">
    <property type="term" value="F:nuclease activity"/>
    <property type="evidence" value="ECO:0007669"/>
    <property type="project" value="UniProtKB-KW"/>
</dbReference>
<evidence type="ECO:0000256" key="4">
    <source>
        <dbReference type="ARBA" id="ARBA00006958"/>
    </source>
</evidence>
<dbReference type="GO" id="GO:0046872">
    <property type="term" value="F:metal ion binding"/>
    <property type="evidence" value="ECO:0007669"/>
    <property type="project" value="UniProtKB-KW"/>
</dbReference>
<feature type="region of interest" description="Disordered" evidence="13">
    <location>
        <begin position="332"/>
        <end position="352"/>
    </location>
</feature>
<keyword evidence="10" id="KW-0539">Nucleus</keyword>
<evidence type="ECO:0000256" key="1">
    <source>
        <dbReference type="ARBA" id="ARBA00001968"/>
    </source>
</evidence>
<dbReference type="Proteomes" id="UP001566132">
    <property type="component" value="Unassembled WGS sequence"/>
</dbReference>
<feature type="region of interest" description="Disordered" evidence="13">
    <location>
        <begin position="1"/>
        <end position="34"/>
    </location>
</feature>
<evidence type="ECO:0000256" key="5">
    <source>
        <dbReference type="ARBA" id="ARBA00015519"/>
    </source>
</evidence>